<evidence type="ECO:0000313" key="3">
    <source>
        <dbReference type="EMBL" id="NKE65348.1"/>
    </source>
</evidence>
<keyword evidence="4" id="KW-1185">Reference proteome</keyword>
<feature type="transmembrane region" description="Helical" evidence="1">
    <location>
        <begin position="23"/>
        <end position="44"/>
    </location>
</feature>
<organism evidence="3 4">
    <name type="scientific">Ramlibacter lithotrophicus</name>
    <dbReference type="NCBI Taxonomy" id="2606681"/>
    <lineage>
        <taxon>Bacteria</taxon>
        <taxon>Pseudomonadati</taxon>
        <taxon>Pseudomonadota</taxon>
        <taxon>Betaproteobacteria</taxon>
        <taxon>Burkholderiales</taxon>
        <taxon>Comamonadaceae</taxon>
        <taxon>Ramlibacter</taxon>
    </lineage>
</organism>
<dbReference type="EMBL" id="VTOX01000001">
    <property type="protein sequence ID" value="NKE65348.1"/>
    <property type="molecule type" value="Genomic_DNA"/>
</dbReference>
<proteinExistence type="predicted"/>
<keyword evidence="1" id="KW-1133">Transmembrane helix</keyword>
<feature type="domain" description="2TM" evidence="2">
    <location>
        <begin position="15"/>
        <end position="71"/>
    </location>
</feature>
<dbReference type="InterPro" id="IPR025698">
    <property type="entry name" value="2TM_dom"/>
</dbReference>
<gene>
    <name evidence="3" type="ORF">RAMLITH_05905</name>
</gene>
<evidence type="ECO:0000313" key="4">
    <source>
        <dbReference type="Proteomes" id="UP000521868"/>
    </source>
</evidence>
<feature type="transmembrane region" description="Helical" evidence="1">
    <location>
        <begin position="56"/>
        <end position="79"/>
    </location>
</feature>
<evidence type="ECO:0000259" key="2">
    <source>
        <dbReference type="Pfam" id="PF13239"/>
    </source>
</evidence>
<accession>A0A7X6I5H9</accession>
<protein>
    <submittedName>
        <fullName evidence="3">2TM domain-containing protein</fullName>
    </submittedName>
</protein>
<dbReference type="Pfam" id="PF13239">
    <property type="entry name" value="2TM"/>
    <property type="match status" value="1"/>
</dbReference>
<dbReference type="Proteomes" id="UP000521868">
    <property type="component" value="Unassembled WGS sequence"/>
</dbReference>
<reference evidence="3 4" key="1">
    <citation type="journal article" date="2020" name="Nature">
        <title>Bacterial chemolithoautotrophy via manganese oxidation.</title>
        <authorList>
            <person name="Yu H."/>
            <person name="Leadbetter J.R."/>
        </authorList>
    </citation>
    <scope>NUCLEOTIDE SEQUENCE [LARGE SCALE GENOMIC DNA]</scope>
    <source>
        <strain evidence="3 4">RBP-1</strain>
    </source>
</reference>
<keyword evidence="1" id="KW-0812">Transmembrane</keyword>
<dbReference type="RefSeq" id="WP_168106358.1">
    <property type="nucleotide sequence ID" value="NZ_VTOX01000001.1"/>
</dbReference>
<dbReference type="AlphaFoldDB" id="A0A7X6I5H9"/>
<name>A0A7X6I5H9_9BURK</name>
<keyword evidence="1" id="KW-0472">Membrane</keyword>
<comment type="caution">
    <text evidence="3">The sequence shown here is derived from an EMBL/GenBank/DDBJ whole genome shotgun (WGS) entry which is preliminary data.</text>
</comment>
<sequence>MNACTMEPDRIERLARRNAAIRMGWYIHAVVYITVNLFLALLSAMSGRHWAVFPAFGWGIGLAVHGAVVFMLTGGGGLLERLVAQERRRLAARRDPW</sequence>
<evidence type="ECO:0000256" key="1">
    <source>
        <dbReference type="SAM" id="Phobius"/>
    </source>
</evidence>